<dbReference type="OMA" id="DIIMIVK"/>
<keyword evidence="6 10" id="KW-1133">Transmembrane helix</keyword>
<evidence type="ECO:0000256" key="9">
    <source>
        <dbReference type="ARBA" id="ARBA00023224"/>
    </source>
</evidence>
<keyword evidence="4 10" id="KW-0812">Transmembrane</keyword>
<evidence type="ECO:0000313" key="11">
    <source>
        <dbReference type="EMBL" id="EFN89561.1"/>
    </source>
</evidence>
<organism evidence="12">
    <name type="scientific">Harpegnathos saltator</name>
    <name type="common">Jerdon's jumping ant</name>
    <dbReference type="NCBI Taxonomy" id="610380"/>
    <lineage>
        <taxon>Eukaryota</taxon>
        <taxon>Metazoa</taxon>
        <taxon>Ecdysozoa</taxon>
        <taxon>Arthropoda</taxon>
        <taxon>Hexapoda</taxon>
        <taxon>Insecta</taxon>
        <taxon>Pterygota</taxon>
        <taxon>Neoptera</taxon>
        <taxon>Endopterygota</taxon>
        <taxon>Hymenoptera</taxon>
        <taxon>Apocrita</taxon>
        <taxon>Aculeata</taxon>
        <taxon>Formicoidea</taxon>
        <taxon>Formicidae</taxon>
        <taxon>Ponerinae</taxon>
        <taxon>Ponerini</taxon>
        <taxon>Harpegnathos</taxon>
    </lineage>
</organism>
<reference evidence="11 12" key="1">
    <citation type="journal article" date="2010" name="Science">
        <title>Genomic comparison of the ants Camponotus floridanus and Harpegnathos saltator.</title>
        <authorList>
            <person name="Bonasio R."/>
            <person name="Zhang G."/>
            <person name="Ye C."/>
            <person name="Mutti N.S."/>
            <person name="Fang X."/>
            <person name="Qin N."/>
            <person name="Donahue G."/>
            <person name="Yang P."/>
            <person name="Li Q."/>
            <person name="Li C."/>
            <person name="Zhang P."/>
            <person name="Huang Z."/>
            <person name="Berger S.L."/>
            <person name="Reinberg D."/>
            <person name="Wang J."/>
            <person name="Liebig J."/>
        </authorList>
    </citation>
    <scope>NUCLEOTIDE SEQUENCE [LARGE SCALE GENOMIC DNA]</scope>
    <source>
        <strain evidence="11 12">R22 G/1</strain>
    </source>
</reference>
<evidence type="ECO:0000256" key="3">
    <source>
        <dbReference type="ARBA" id="ARBA00022606"/>
    </source>
</evidence>
<dbReference type="PANTHER" id="PTHR21137">
    <property type="entry name" value="ODORANT RECEPTOR"/>
    <property type="match status" value="1"/>
</dbReference>
<proteinExistence type="predicted"/>
<evidence type="ECO:0000256" key="4">
    <source>
        <dbReference type="ARBA" id="ARBA00022692"/>
    </source>
</evidence>
<dbReference type="Pfam" id="PF02949">
    <property type="entry name" value="7tm_6"/>
    <property type="match status" value="1"/>
</dbReference>
<accession>E2B447</accession>
<keyword evidence="8 11" id="KW-0675">Receptor</keyword>
<keyword evidence="3" id="KW-0716">Sensory transduction</keyword>
<evidence type="ECO:0000256" key="2">
    <source>
        <dbReference type="ARBA" id="ARBA00022475"/>
    </source>
</evidence>
<dbReference type="InterPro" id="IPR004117">
    <property type="entry name" value="7tm6_olfct_rcpt"/>
</dbReference>
<dbReference type="PANTHER" id="PTHR21137:SF35">
    <property type="entry name" value="ODORANT RECEPTOR 19A-RELATED"/>
    <property type="match status" value="1"/>
</dbReference>
<dbReference type="OrthoDB" id="8185860at2759"/>
<keyword evidence="5" id="KW-0552">Olfaction</keyword>
<evidence type="ECO:0000256" key="5">
    <source>
        <dbReference type="ARBA" id="ARBA00022725"/>
    </source>
</evidence>
<name>E2B447_HARSA</name>
<keyword evidence="7 10" id="KW-0472">Membrane</keyword>
<feature type="transmembrane region" description="Helical" evidence="10">
    <location>
        <begin position="15"/>
        <end position="41"/>
    </location>
</feature>
<evidence type="ECO:0000256" key="8">
    <source>
        <dbReference type="ARBA" id="ARBA00023170"/>
    </source>
</evidence>
<dbReference type="InParanoid" id="E2B447"/>
<evidence type="ECO:0000256" key="7">
    <source>
        <dbReference type="ARBA" id="ARBA00023136"/>
    </source>
</evidence>
<protein>
    <submittedName>
        <fullName evidence="11">Putative odorant receptor 92a</fullName>
    </submittedName>
</protein>
<dbReference type="EMBL" id="GL445463">
    <property type="protein sequence ID" value="EFN89561.1"/>
    <property type="molecule type" value="Genomic_DNA"/>
</dbReference>
<evidence type="ECO:0000256" key="10">
    <source>
        <dbReference type="SAM" id="Phobius"/>
    </source>
</evidence>
<dbReference type="GO" id="GO:0007165">
    <property type="term" value="P:signal transduction"/>
    <property type="evidence" value="ECO:0007669"/>
    <property type="project" value="UniProtKB-KW"/>
</dbReference>
<keyword evidence="9" id="KW-0807">Transducer</keyword>
<dbReference type="GO" id="GO:0004984">
    <property type="term" value="F:olfactory receptor activity"/>
    <property type="evidence" value="ECO:0007669"/>
    <property type="project" value="InterPro"/>
</dbReference>
<dbReference type="GO" id="GO:0005886">
    <property type="term" value="C:plasma membrane"/>
    <property type="evidence" value="ECO:0007669"/>
    <property type="project" value="UniProtKB-SubCell"/>
</dbReference>
<sequence length="146" mass="16679">HHYLLDQAVLLTETISFVLVMQLFVSCVLISVIGFQFILALKVGDIIMIVKTGIVQCDLLTQMFAYSYVGDYLKYQIEEVAQSIYCSNWYFLSVKLMRSITFVIARSQHPIQLVAGKFLVVNMETFMSIIKTSLSYLSVLRVMVET</sequence>
<dbReference type="GO" id="GO:0005549">
    <property type="term" value="F:odorant binding"/>
    <property type="evidence" value="ECO:0007669"/>
    <property type="project" value="InterPro"/>
</dbReference>
<evidence type="ECO:0000256" key="1">
    <source>
        <dbReference type="ARBA" id="ARBA00004651"/>
    </source>
</evidence>
<gene>
    <name evidence="11" type="ORF">EAI_00740</name>
</gene>
<keyword evidence="12" id="KW-1185">Reference proteome</keyword>
<comment type="subcellular location">
    <subcellularLocation>
        <location evidence="1">Cell membrane</location>
        <topology evidence="1">Multi-pass membrane protein</topology>
    </subcellularLocation>
</comment>
<evidence type="ECO:0000256" key="6">
    <source>
        <dbReference type="ARBA" id="ARBA00022989"/>
    </source>
</evidence>
<feature type="non-terminal residue" evidence="11">
    <location>
        <position position="1"/>
    </location>
</feature>
<dbReference type="Proteomes" id="UP000008237">
    <property type="component" value="Unassembled WGS sequence"/>
</dbReference>
<keyword evidence="2" id="KW-1003">Cell membrane</keyword>
<dbReference type="AlphaFoldDB" id="E2B447"/>
<evidence type="ECO:0000313" key="12">
    <source>
        <dbReference type="Proteomes" id="UP000008237"/>
    </source>
</evidence>